<sequence length="200" mass="23796">MKIKGLDYNTQREHLVLPEYGREVQQMVDYCVGLKSRAERQRCANTIIAVMERMMPHNYENKDYRQKLWDHLALMSGFQLDIDYPCDITEAHNMLKKPAPMRYPMKRIPVRHYGNMMFEVFELLKNMPNGLERTELTRLAANQMKRDLVLWGHGSIDNEKVASDLADYTDGKIQLDLDTFKFDRTEAPTRNQERRQRRRK</sequence>
<name>A0A415GKG2_9BACT</name>
<evidence type="ECO:0000313" key="1">
    <source>
        <dbReference type="EMBL" id="RHK49786.1"/>
    </source>
</evidence>
<keyword evidence="2" id="KW-1185">Reference proteome</keyword>
<dbReference type="InterPro" id="IPR025632">
    <property type="entry name" value="DUF4290"/>
</dbReference>
<dbReference type="OrthoDB" id="1466969at2"/>
<reference evidence="1 2" key="1">
    <citation type="submission" date="2018-08" db="EMBL/GenBank/DDBJ databases">
        <title>A genome reference for cultivated species of the human gut microbiota.</title>
        <authorList>
            <person name="Zou Y."/>
            <person name="Xue W."/>
            <person name="Luo G."/>
        </authorList>
    </citation>
    <scope>NUCLEOTIDE SEQUENCE [LARGE SCALE GENOMIC DNA]</scope>
    <source>
        <strain evidence="1 2">AF42-9</strain>
    </source>
</reference>
<organism evidence="1 2">
    <name type="scientific">Leyella stercorea</name>
    <dbReference type="NCBI Taxonomy" id="363265"/>
    <lineage>
        <taxon>Bacteria</taxon>
        <taxon>Pseudomonadati</taxon>
        <taxon>Bacteroidota</taxon>
        <taxon>Bacteroidia</taxon>
        <taxon>Bacteroidales</taxon>
        <taxon>Prevotellaceae</taxon>
        <taxon>Leyella</taxon>
    </lineage>
</organism>
<dbReference type="AlphaFoldDB" id="A0A415GKG2"/>
<gene>
    <name evidence="1" type="ORF">DW060_08330</name>
</gene>
<evidence type="ECO:0000313" key="2">
    <source>
        <dbReference type="Proteomes" id="UP000286598"/>
    </source>
</evidence>
<dbReference type="Pfam" id="PF14123">
    <property type="entry name" value="DUF4290"/>
    <property type="match status" value="1"/>
</dbReference>
<protein>
    <submittedName>
        <fullName evidence="1">DUF4290 domain-containing protein</fullName>
    </submittedName>
</protein>
<dbReference type="Proteomes" id="UP000286598">
    <property type="component" value="Unassembled WGS sequence"/>
</dbReference>
<accession>A0A415GKG2</accession>
<proteinExistence type="predicted"/>
<dbReference type="EMBL" id="QRNO01000039">
    <property type="protein sequence ID" value="RHK49786.1"/>
    <property type="molecule type" value="Genomic_DNA"/>
</dbReference>
<comment type="caution">
    <text evidence="1">The sequence shown here is derived from an EMBL/GenBank/DDBJ whole genome shotgun (WGS) entry which is preliminary data.</text>
</comment>